<keyword evidence="1" id="KW-1133">Transmembrane helix</keyword>
<dbReference type="GeneID" id="13993864"/>
<reference evidence="2 3" key="1">
    <citation type="journal article" date="2014" name="Virology">
        <title>Supersize me: Cronobacter sakazakii phage GAP32.</title>
        <authorList>
            <person name="Abbasifar R."/>
            <person name="Griffiths M.W."/>
            <person name="Sabour P.M."/>
            <person name="Ackermann H.-W."/>
            <person name="Vandersteegen K."/>
            <person name="Lavigne R."/>
            <person name="Noben J.-P."/>
            <person name="Villa A.A."/>
            <person name="Abbasifar A."/>
            <person name="Nash J.H.E."/>
            <person name="Kropinski A.M."/>
        </authorList>
    </citation>
    <scope>NUCLEOTIDE SEQUENCE [LARGE SCALE GENOMIC DNA]</scope>
    <source>
        <strain evidence="2">GAP-32</strain>
    </source>
</reference>
<evidence type="ECO:0000313" key="3">
    <source>
        <dbReference type="Proteomes" id="UP000000457"/>
    </source>
</evidence>
<dbReference type="Proteomes" id="UP000000457">
    <property type="component" value="Segment"/>
</dbReference>
<keyword evidence="1" id="KW-0812">Transmembrane</keyword>
<keyword evidence="1" id="KW-0472">Membrane</keyword>
<keyword evidence="3" id="KW-1185">Reference proteome</keyword>
<dbReference type="OrthoDB" id="41087at10239"/>
<feature type="transmembrane region" description="Helical" evidence="1">
    <location>
        <begin position="42"/>
        <end position="60"/>
    </location>
</feature>
<name>K4FB19_9CAUD</name>
<dbReference type="RefSeq" id="YP_006987229.1">
    <property type="nucleotide sequence ID" value="NC_019401.1"/>
</dbReference>
<organism evidence="2 3">
    <name type="scientific">Cronobacter phage vB_CsaM_GAP32</name>
    <dbReference type="NCBI Taxonomy" id="1141136"/>
    <lineage>
        <taxon>Viruses</taxon>
        <taxon>Duplodnaviria</taxon>
        <taxon>Heunggongvirae</taxon>
        <taxon>Uroviricota</taxon>
        <taxon>Caudoviricetes</taxon>
        <taxon>Mimasvirus</taxon>
        <taxon>Mimasvirus GAP32</taxon>
    </lineage>
</organism>
<dbReference type="EMBL" id="JN882285">
    <property type="protein sequence ID" value="AFC21574.1"/>
    <property type="molecule type" value="Genomic_DNA"/>
</dbReference>
<sequence>MTFFTILGMGIVFLIGLILICFSLFGLFFTSAFSGKISLSEFIVACIIFCIGGYAWYFVFSHVSIGLG</sequence>
<evidence type="ECO:0000313" key="2">
    <source>
        <dbReference type="EMBL" id="AFC21574.1"/>
    </source>
</evidence>
<dbReference type="KEGG" id="vg:13993864"/>
<protein>
    <submittedName>
        <fullName evidence="2">Putative membrane protein</fullName>
    </submittedName>
</protein>
<feature type="transmembrane region" description="Helical" evidence="1">
    <location>
        <begin position="6"/>
        <end position="30"/>
    </location>
</feature>
<gene>
    <name evidence="2" type="ORF">GAP32_124A</name>
</gene>
<proteinExistence type="predicted"/>
<accession>K4FB19</accession>
<evidence type="ECO:0000256" key="1">
    <source>
        <dbReference type="SAM" id="Phobius"/>
    </source>
</evidence>